<sequence>TSTSAAQPFSAPLTPSGSPQDKKNAHAVAEKKVHPLVRSSVPAGTPLKGLNFFKDKSDPVAMADEEYPDWLWTILDKKDTKDNADSGDLFSKSKKQRRIAAKRLRKEQLANPELLTPKIPLYEQTVDLPSGDGTPEGAIQAISARDALTKSMRKKRRADIKEKNFLKAMG</sequence>
<evidence type="ECO:0000313" key="10">
    <source>
        <dbReference type="Proteomes" id="UP000244855"/>
    </source>
</evidence>
<feature type="non-terminal residue" evidence="9">
    <location>
        <position position="1"/>
    </location>
</feature>
<dbReference type="Proteomes" id="UP000244855">
    <property type="component" value="Unassembled WGS sequence"/>
</dbReference>
<keyword evidence="10" id="KW-1185">Reference proteome</keyword>
<feature type="compositionally biased region" description="Basic and acidic residues" evidence="8">
    <location>
        <begin position="20"/>
        <end position="33"/>
    </location>
</feature>
<comment type="subcellular location">
    <subcellularLocation>
        <location evidence="1">Mitochondrion</location>
    </subcellularLocation>
</comment>
<keyword evidence="2" id="KW-0809">Transit peptide</keyword>
<dbReference type="STRING" id="97972.A0A2V1EC55"/>
<evidence type="ECO:0000256" key="8">
    <source>
        <dbReference type="SAM" id="MobiDB-lite"/>
    </source>
</evidence>
<dbReference type="EMBL" id="KZ805301">
    <property type="protein sequence ID" value="PVI08198.1"/>
    <property type="molecule type" value="Genomic_DNA"/>
</dbReference>
<keyword evidence="3" id="KW-0689">Ribosomal protein</keyword>
<dbReference type="AlphaFoldDB" id="A0A2V1EC55"/>
<dbReference type="Pfam" id="PF08561">
    <property type="entry name" value="Ribosomal_L37"/>
    <property type="match status" value="1"/>
</dbReference>
<evidence type="ECO:0000313" key="9">
    <source>
        <dbReference type="EMBL" id="PVI08198.1"/>
    </source>
</evidence>
<dbReference type="InterPro" id="IPR013870">
    <property type="entry name" value="Ribosomal_mL54"/>
</dbReference>
<dbReference type="GO" id="GO:0005762">
    <property type="term" value="C:mitochondrial large ribosomal subunit"/>
    <property type="evidence" value="ECO:0007669"/>
    <property type="project" value="TreeGrafter"/>
</dbReference>
<evidence type="ECO:0000256" key="3">
    <source>
        <dbReference type="ARBA" id="ARBA00022980"/>
    </source>
</evidence>
<evidence type="ECO:0000256" key="2">
    <source>
        <dbReference type="ARBA" id="ARBA00022946"/>
    </source>
</evidence>
<comment type="similarity">
    <text evidence="6">Belongs to the mitochondrion-specific ribosomal protein mL54 family.</text>
</comment>
<dbReference type="PANTHER" id="PTHR28595">
    <property type="entry name" value="39S RIBOSOMAL PROTEIN L54, MITOCHONDRIAL"/>
    <property type="match status" value="1"/>
</dbReference>
<proteinExistence type="inferred from homology"/>
<evidence type="ECO:0000256" key="6">
    <source>
        <dbReference type="ARBA" id="ARBA00033752"/>
    </source>
</evidence>
<evidence type="ECO:0000256" key="7">
    <source>
        <dbReference type="ARBA" id="ARBA00035179"/>
    </source>
</evidence>
<feature type="compositionally biased region" description="Polar residues" evidence="8">
    <location>
        <begin position="1"/>
        <end position="19"/>
    </location>
</feature>
<organism evidence="9 10">
    <name type="scientific">Periconia macrospinosa</name>
    <dbReference type="NCBI Taxonomy" id="97972"/>
    <lineage>
        <taxon>Eukaryota</taxon>
        <taxon>Fungi</taxon>
        <taxon>Dikarya</taxon>
        <taxon>Ascomycota</taxon>
        <taxon>Pezizomycotina</taxon>
        <taxon>Dothideomycetes</taxon>
        <taxon>Pleosporomycetidae</taxon>
        <taxon>Pleosporales</taxon>
        <taxon>Massarineae</taxon>
        <taxon>Periconiaceae</taxon>
        <taxon>Periconia</taxon>
    </lineage>
</organism>
<reference evidence="9 10" key="1">
    <citation type="journal article" date="2018" name="Sci. Rep.">
        <title>Comparative genomics provides insights into the lifestyle and reveals functional heterogeneity of dark septate endophytic fungi.</title>
        <authorList>
            <person name="Knapp D.G."/>
            <person name="Nemeth J.B."/>
            <person name="Barry K."/>
            <person name="Hainaut M."/>
            <person name="Henrissat B."/>
            <person name="Johnson J."/>
            <person name="Kuo A."/>
            <person name="Lim J.H.P."/>
            <person name="Lipzen A."/>
            <person name="Nolan M."/>
            <person name="Ohm R.A."/>
            <person name="Tamas L."/>
            <person name="Grigoriev I.V."/>
            <person name="Spatafora J.W."/>
            <person name="Nagy L.G."/>
            <person name="Kovacs G.M."/>
        </authorList>
    </citation>
    <scope>NUCLEOTIDE SEQUENCE [LARGE SCALE GENOMIC DNA]</scope>
    <source>
        <strain evidence="9 10">DSE2036</strain>
    </source>
</reference>
<dbReference type="GO" id="GO:0003735">
    <property type="term" value="F:structural constituent of ribosome"/>
    <property type="evidence" value="ECO:0007669"/>
    <property type="project" value="TreeGrafter"/>
</dbReference>
<accession>A0A2V1EC55</accession>
<keyword evidence="4" id="KW-0496">Mitochondrion</keyword>
<feature type="non-terminal residue" evidence="9">
    <location>
        <position position="170"/>
    </location>
</feature>
<name>A0A2V1EC55_9PLEO</name>
<dbReference type="OrthoDB" id="10252718at2759"/>
<feature type="region of interest" description="Disordered" evidence="8">
    <location>
        <begin position="1"/>
        <end position="43"/>
    </location>
</feature>
<dbReference type="PANTHER" id="PTHR28595:SF1">
    <property type="entry name" value="LARGE RIBOSOMAL SUBUNIT PROTEIN ML54"/>
    <property type="match status" value="1"/>
</dbReference>
<keyword evidence="5" id="KW-0687">Ribonucleoprotein</keyword>
<protein>
    <recommendedName>
        <fullName evidence="7">Large ribosomal subunit protein mL54</fullName>
    </recommendedName>
</protein>
<evidence type="ECO:0000256" key="5">
    <source>
        <dbReference type="ARBA" id="ARBA00023274"/>
    </source>
</evidence>
<evidence type="ECO:0000256" key="4">
    <source>
        <dbReference type="ARBA" id="ARBA00023128"/>
    </source>
</evidence>
<evidence type="ECO:0000256" key="1">
    <source>
        <dbReference type="ARBA" id="ARBA00004173"/>
    </source>
</evidence>
<gene>
    <name evidence="9" type="ORF">DM02DRAFT_501851</name>
</gene>